<evidence type="ECO:0000313" key="1">
    <source>
        <dbReference type="EMBL" id="KAJ7645751.1"/>
    </source>
</evidence>
<organism evidence="1 2">
    <name type="scientific">Mycena rosella</name>
    <name type="common">Pink bonnet</name>
    <name type="synonym">Agaricus rosellus</name>
    <dbReference type="NCBI Taxonomy" id="1033263"/>
    <lineage>
        <taxon>Eukaryota</taxon>
        <taxon>Fungi</taxon>
        <taxon>Dikarya</taxon>
        <taxon>Basidiomycota</taxon>
        <taxon>Agaricomycotina</taxon>
        <taxon>Agaricomycetes</taxon>
        <taxon>Agaricomycetidae</taxon>
        <taxon>Agaricales</taxon>
        <taxon>Marasmiineae</taxon>
        <taxon>Mycenaceae</taxon>
        <taxon>Mycena</taxon>
    </lineage>
</organism>
<dbReference type="Proteomes" id="UP001221757">
    <property type="component" value="Unassembled WGS sequence"/>
</dbReference>
<reference evidence="1" key="1">
    <citation type="submission" date="2023-03" db="EMBL/GenBank/DDBJ databases">
        <title>Massive genome expansion in bonnet fungi (Mycena s.s.) driven by repeated elements and novel gene families across ecological guilds.</title>
        <authorList>
            <consortium name="Lawrence Berkeley National Laboratory"/>
            <person name="Harder C.B."/>
            <person name="Miyauchi S."/>
            <person name="Viragh M."/>
            <person name="Kuo A."/>
            <person name="Thoen E."/>
            <person name="Andreopoulos B."/>
            <person name="Lu D."/>
            <person name="Skrede I."/>
            <person name="Drula E."/>
            <person name="Henrissat B."/>
            <person name="Morin E."/>
            <person name="Kohler A."/>
            <person name="Barry K."/>
            <person name="LaButti K."/>
            <person name="Morin E."/>
            <person name="Salamov A."/>
            <person name="Lipzen A."/>
            <person name="Mereny Z."/>
            <person name="Hegedus B."/>
            <person name="Baldrian P."/>
            <person name="Stursova M."/>
            <person name="Weitz H."/>
            <person name="Taylor A."/>
            <person name="Grigoriev I.V."/>
            <person name="Nagy L.G."/>
            <person name="Martin F."/>
            <person name="Kauserud H."/>
        </authorList>
    </citation>
    <scope>NUCLEOTIDE SEQUENCE</scope>
    <source>
        <strain evidence="1">CBHHK067</strain>
    </source>
</reference>
<comment type="caution">
    <text evidence="1">The sequence shown here is derived from an EMBL/GenBank/DDBJ whole genome shotgun (WGS) entry which is preliminary data.</text>
</comment>
<gene>
    <name evidence="1" type="ORF">B0H17DRAFT_449571</name>
</gene>
<protein>
    <submittedName>
        <fullName evidence="1">Uncharacterized protein</fullName>
    </submittedName>
</protein>
<sequence length="271" mass="30210">MSRKLSLTARFPVSKPTYAIRYASHTLGPKKVYIGFPDHTRGFLYFHSDPHAGPLAGGIRFRVTPDNSPSSFPAGQDVLAPHGLPWEILLAQIACRANYAGIAAQLVRETLVTPEQLSRCRGLFSQRAHIEPQNTIFHLASPFRINFSSPISLTVAGDEVHNVVLPGVFRASAEYNKKYFPWSGSGIVQFERSTLPESAGRRVLHMRIIKTLEPVVCTVDIRSYHGRVVQPVEGQLLTVRDYQRPPAPWAYDIDSHRSQSAAALRALWENS</sequence>
<name>A0AAD7FVS7_MYCRO</name>
<evidence type="ECO:0000313" key="2">
    <source>
        <dbReference type="Proteomes" id="UP001221757"/>
    </source>
</evidence>
<keyword evidence="2" id="KW-1185">Reference proteome</keyword>
<proteinExistence type="predicted"/>
<dbReference type="EMBL" id="JARKIE010000394">
    <property type="protein sequence ID" value="KAJ7645751.1"/>
    <property type="molecule type" value="Genomic_DNA"/>
</dbReference>
<accession>A0AAD7FVS7</accession>
<dbReference type="AlphaFoldDB" id="A0AAD7FVS7"/>